<evidence type="ECO:0000313" key="7">
    <source>
        <dbReference type="Proteomes" id="UP000204221"/>
    </source>
</evidence>
<keyword evidence="4" id="KW-1133">Transmembrane helix</keyword>
<protein>
    <submittedName>
        <fullName evidence="6">Cytochrome c biogenesis protein CcsA</fullName>
    </submittedName>
</protein>
<dbReference type="Proteomes" id="UP000204221">
    <property type="component" value="Chromosome"/>
</dbReference>
<dbReference type="NCBIfam" id="TIGR03144">
    <property type="entry name" value="cytochr_II_ccsB"/>
    <property type="match status" value="1"/>
</dbReference>
<evidence type="ECO:0000313" key="6">
    <source>
        <dbReference type="EMBL" id="ASO18134.1"/>
    </source>
</evidence>
<dbReference type="RefSeq" id="WP_093939897.1">
    <property type="nucleotide sequence ID" value="NZ_CP022521.1"/>
</dbReference>
<keyword evidence="3" id="KW-0201">Cytochrome c-type biogenesis</keyword>
<keyword evidence="7" id="KW-1185">Reference proteome</keyword>
<proteinExistence type="predicted"/>
<dbReference type="AlphaFoldDB" id="A0A221VXA0"/>
<organism evidence="6 7">
    <name type="scientific">Actinoalloteichus hoggarensis</name>
    <dbReference type="NCBI Taxonomy" id="1470176"/>
    <lineage>
        <taxon>Bacteria</taxon>
        <taxon>Bacillati</taxon>
        <taxon>Actinomycetota</taxon>
        <taxon>Actinomycetes</taxon>
        <taxon>Pseudonocardiales</taxon>
        <taxon>Pseudonocardiaceae</taxon>
        <taxon>Actinoalloteichus</taxon>
    </lineage>
</organism>
<dbReference type="InterPro" id="IPR045062">
    <property type="entry name" value="Cyt_c_biogenesis_CcsA/CcmC"/>
</dbReference>
<evidence type="ECO:0000256" key="1">
    <source>
        <dbReference type="ARBA" id="ARBA00004141"/>
    </source>
</evidence>
<keyword evidence="2" id="KW-0812">Transmembrane</keyword>
<reference evidence="6 7" key="1">
    <citation type="submission" date="2017-07" db="EMBL/GenBank/DDBJ databases">
        <title>Complete genome sequence of Actinoalloteichus hoggarensis DSM 45943, type strain of Actinoalloteichus hoggarensis.</title>
        <authorList>
            <person name="Ruckert C."/>
            <person name="Nouioui I."/>
            <person name="Willmese J."/>
            <person name="van Wezel G."/>
            <person name="Klenk H.-P."/>
            <person name="Kalinowski J."/>
            <person name="Zotchev S.B."/>
        </authorList>
    </citation>
    <scope>NUCLEOTIDE SEQUENCE [LARGE SCALE GENOMIC DNA]</scope>
    <source>
        <strain evidence="6 7">DSM 45943</strain>
    </source>
</reference>
<evidence type="ECO:0000256" key="4">
    <source>
        <dbReference type="ARBA" id="ARBA00022989"/>
    </source>
</evidence>
<evidence type="ECO:0000256" key="2">
    <source>
        <dbReference type="ARBA" id="ARBA00022692"/>
    </source>
</evidence>
<accession>A0A221VXA0</accession>
<dbReference type="InterPro" id="IPR017562">
    <property type="entry name" value="Cyt_c_biogenesis_CcsA"/>
</dbReference>
<dbReference type="GO" id="GO:0020037">
    <property type="term" value="F:heme binding"/>
    <property type="evidence" value="ECO:0007669"/>
    <property type="project" value="InterPro"/>
</dbReference>
<dbReference type="InterPro" id="IPR002541">
    <property type="entry name" value="Cyt_c_assembly"/>
</dbReference>
<dbReference type="PANTHER" id="PTHR30071">
    <property type="entry name" value="HEME EXPORTER PROTEIN C"/>
    <property type="match status" value="1"/>
</dbReference>
<evidence type="ECO:0000256" key="3">
    <source>
        <dbReference type="ARBA" id="ARBA00022748"/>
    </source>
</evidence>
<dbReference type="KEGG" id="ahg:AHOG_02350"/>
<sequence>MPVDETLSIYSDLCLTSALVIYMLALLLQAAEYGFTRKPKAANKAALVGAGGAGSAEADATTPTDSDAPQARRPLAERLGRMGVSLTVLGALVQFASLVLRGFATGRVPWGNMYEYISALSLAAVVAWLFVLRRHPIRVLGVFVLLPVFILYFVGGTVLYAEAAPLVASLRSIWIVIHVSAAIIGSGIFLVSGTASVAYLIKAAHLAKPKRFAFVGEKLPDIAVLDRVAYRSAVFAFPILTFGIICGAIWAEAAWGRFWGWDPKETVAFICWVVYAGYLHARATTGWRGTRAAWVNVTAFALNLFNLFFINLVVAGLHSYAGVG</sequence>
<dbReference type="GO" id="GO:0017004">
    <property type="term" value="P:cytochrome complex assembly"/>
    <property type="evidence" value="ECO:0007669"/>
    <property type="project" value="UniProtKB-KW"/>
</dbReference>
<dbReference type="OrthoDB" id="9814290at2"/>
<keyword evidence="5" id="KW-0472">Membrane</keyword>
<dbReference type="Pfam" id="PF01578">
    <property type="entry name" value="Cytochrom_C_asm"/>
    <property type="match status" value="1"/>
</dbReference>
<gene>
    <name evidence="6" type="primary">ccsA</name>
    <name evidence="6" type="ORF">AHOG_02350</name>
</gene>
<evidence type="ECO:0000256" key="5">
    <source>
        <dbReference type="ARBA" id="ARBA00023136"/>
    </source>
</evidence>
<dbReference type="PANTHER" id="PTHR30071:SF1">
    <property type="entry name" value="CYTOCHROME B_B6 PROTEIN-RELATED"/>
    <property type="match status" value="1"/>
</dbReference>
<comment type="subcellular location">
    <subcellularLocation>
        <location evidence="1">Membrane</location>
        <topology evidence="1">Multi-pass membrane protein</topology>
    </subcellularLocation>
</comment>
<dbReference type="EMBL" id="CP022521">
    <property type="protein sequence ID" value="ASO18134.1"/>
    <property type="molecule type" value="Genomic_DNA"/>
</dbReference>
<dbReference type="GO" id="GO:0005886">
    <property type="term" value="C:plasma membrane"/>
    <property type="evidence" value="ECO:0007669"/>
    <property type="project" value="TreeGrafter"/>
</dbReference>
<name>A0A221VXA0_9PSEU</name>